<evidence type="ECO:0000313" key="2">
    <source>
        <dbReference type="Proteomes" id="UP000054538"/>
    </source>
</evidence>
<proteinExistence type="predicted"/>
<reference evidence="2" key="2">
    <citation type="submission" date="2015-01" db="EMBL/GenBank/DDBJ databases">
        <title>Evolutionary Origins and Diversification of the Mycorrhizal Mutualists.</title>
        <authorList>
            <consortium name="DOE Joint Genome Institute"/>
            <consortium name="Mycorrhizal Genomics Consortium"/>
            <person name="Kohler A."/>
            <person name="Kuo A."/>
            <person name="Nagy L.G."/>
            <person name="Floudas D."/>
            <person name="Copeland A."/>
            <person name="Barry K.W."/>
            <person name="Cichocki N."/>
            <person name="Veneault-Fourrey C."/>
            <person name="LaButti K."/>
            <person name="Lindquist E.A."/>
            <person name="Lipzen A."/>
            <person name="Lundell T."/>
            <person name="Morin E."/>
            <person name="Murat C."/>
            <person name="Riley R."/>
            <person name="Ohm R."/>
            <person name="Sun H."/>
            <person name="Tunlid A."/>
            <person name="Henrissat B."/>
            <person name="Grigoriev I.V."/>
            <person name="Hibbett D.S."/>
            <person name="Martin F."/>
        </authorList>
    </citation>
    <scope>NUCLEOTIDE SEQUENCE [LARGE SCALE GENOMIC DNA]</scope>
    <source>
        <strain evidence="2">Ve08.2h10</strain>
    </source>
</reference>
<dbReference type="Proteomes" id="UP000054538">
    <property type="component" value="Unassembled WGS sequence"/>
</dbReference>
<sequence>MIYQNCIRRPTNRPLPRDMETTVGLLVYRGKLQLQLLDASSLNHYATAANPHLTVVEQHQRSFELSNGACAVTMPNEREVSPFFANRHVDRGGQLFDNIGHSQCLRASEGYHGEPASTVSTNYQGYASAVYY</sequence>
<protein>
    <submittedName>
        <fullName evidence="1">Uncharacterized protein</fullName>
    </submittedName>
</protein>
<gene>
    <name evidence="1" type="ORF">PAXRUDRAFT_741885</name>
</gene>
<dbReference type="InParanoid" id="A0A0D0E7V1"/>
<name>A0A0D0E7V1_9AGAM</name>
<reference evidence="1 2" key="1">
    <citation type="submission" date="2014-04" db="EMBL/GenBank/DDBJ databases">
        <authorList>
            <consortium name="DOE Joint Genome Institute"/>
            <person name="Kuo A."/>
            <person name="Kohler A."/>
            <person name="Jargeat P."/>
            <person name="Nagy L.G."/>
            <person name="Floudas D."/>
            <person name="Copeland A."/>
            <person name="Barry K.W."/>
            <person name="Cichocki N."/>
            <person name="Veneault-Fourrey C."/>
            <person name="LaButti K."/>
            <person name="Lindquist E.A."/>
            <person name="Lipzen A."/>
            <person name="Lundell T."/>
            <person name="Morin E."/>
            <person name="Murat C."/>
            <person name="Sun H."/>
            <person name="Tunlid A."/>
            <person name="Henrissat B."/>
            <person name="Grigoriev I.V."/>
            <person name="Hibbett D.S."/>
            <person name="Martin F."/>
            <person name="Nordberg H.P."/>
            <person name="Cantor M.N."/>
            <person name="Hua S.X."/>
        </authorList>
    </citation>
    <scope>NUCLEOTIDE SEQUENCE [LARGE SCALE GENOMIC DNA]</scope>
    <source>
        <strain evidence="1 2">Ve08.2h10</strain>
    </source>
</reference>
<dbReference type="EMBL" id="KN824912">
    <property type="protein sequence ID" value="KIK97964.1"/>
    <property type="molecule type" value="Genomic_DNA"/>
</dbReference>
<keyword evidence="2" id="KW-1185">Reference proteome</keyword>
<dbReference type="AlphaFoldDB" id="A0A0D0E7V1"/>
<organism evidence="1 2">
    <name type="scientific">Paxillus rubicundulus Ve08.2h10</name>
    <dbReference type="NCBI Taxonomy" id="930991"/>
    <lineage>
        <taxon>Eukaryota</taxon>
        <taxon>Fungi</taxon>
        <taxon>Dikarya</taxon>
        <taxon>Basidiomycota</taxon>
        <taxon>Agaricomycotina</taxon>
        <taxon>Agaricomycetes</taxon>
        <taxon>Agaricomycetidae</taxon>
        <taxon>Boletales</taxon>
        <taxon>Paxilineae</taxon>
        <taxon>Paxillaceae</taxon>
        <taxon>Paxillus</taxon>
    </lineage>
</organism>
<dbReference type="HOGENOM" id="CLU_1917738_0_0_1"/>
<accession>A0A0D0E7V1</accession>
<evidence type="ECO:0000313" key="1">
    <source>
        <dbReference type="EMBL" id="KIK97964.1"/>
    </source>
</evidence>